<dbReference type="PROSITE" id="PS50011">
    <property type="entry name" value="PROTEIN_KINASE_DOM"/>
    <property type="match status" value="1"/>
</dbReference>
<dbReference type="FunFam" id="3.30.200.20:FF:000043">
    <property type="entry name" value="Wall-associated receptor kinase 2"/>
    <property type="match status" value="1"/>
</dbReference>
<name>A0A2K2BS37_POPTR</name>
<evidence type="ECO:0000256" key="14">
    <source>
        <dbReference type="ARBA" id="ARBA00047951"/>
    </source>
</evidence>
<evidence type="ECO:0000256" key="4">
    <source>
        <dbReference type="ARBA" id="ARBA00022692"/>
    </source>
</evidence>
<keyword evidence="10 15" id="KW-0472">Membrane</keyword>
<keyword evidence="3" id="KW-0808">Transferase</keyword>
<dbReference type="SUPFAM" id="SSF56112">
    <property type="entry name" value="Protein kinase-like (PK-like)"/>
    <property type="match status" value="1"/>
</dbReference>
<dbReference type="InterPro" id="IPR013695">
    <property type="entry name" value="WAK"/>
</dbReference>
<feature type="transmembrane region" description="Helical" evidence="15">
    <location>
        <begin position="332"/>
        <end position="354"/>
    </location>
</feature>
<evidence type="ECO:0000256" key="15">
    <source>
        <dbReference type="SAM" id="Phobius"/>
    </source>
</evidence>
<evidence type="ECO:0000256" key="16">
    <source>
        <dbReference type="SAM" id="SignalP"/>
    </source>
</evidence>
<dbReference type="PANTHER" id="PTHR27005">
    <property type="entry name" value="WALL-ASSOCIATED RECEPTOR KINASE-LIKE 21"/>
    <property type="match status" value="1"/>
</dbReference>
<evidence type="ECO:0000256" key="9">
    <source>
        <dbReference type="ARBA" id="ARBA00022989"/>
    </source>
</evidence>
<dbReference type="GO" id="GO:0004674">
    <property type="term" value="F:protein serine/threonine kinase activity"/>
    <property type="evidence" value="ECO:0007669"/>
    <property type="project" value="UniProtKB-KW"/>
</dbReference>
<comment type="catalytic activity">
    <reaction evidence="14">
        <text>L-threonyl-[protein] + ATP = O-phospho-L-threonyl-[protein] + ADP + H(+)</text>
        <dbReference type="Rhea" id="RHEA:46608"/>
        <dbReference type="Rhea" id="RHEA-COMP:11060"/>
        <dbReference type="Rhea" id="RHEA-COMP:11605"/>
        <dbReference type="ChEBI" id="CHEBI:15378"/>
        <dbReference type="ChEBI" id="CHEBI:30013"/>
        <dbReference type="ChEBI" id="CHEBI:30616"/>
        <dbReference type="ChEBI" id="CHEBI:61977"/>
        <dbReference type="ChEBI" id="CHEBI:456216"/>
    </reaction>
</comment>
<dbReference type="GO" id="GO:0005509">
    <property type="term" value="F:calcium ion binding"/>
    <property type="evidence" value="ECO:0007669"/>
    <property type="project" value="InterPro"/>
</dbReference>
<dbReference type="Pfam" id="PF00069">
    <property type="entry name" value="Pkinase"/>
    <property type="match status" value="1"/>
</dbReference>
<proteinExistence type="predicted"/>
<dbReference type="Pfam" id="PF13947">
    <property type="entry name" value="GUB_WAK_bind"/>
    <property type="match status" value="1"/>
</dbReference>
<dbReference type="GO" id="GO:0016020">
    <property type="term" value="C:membrane"/>
    <property type="evidence" value="ECO:0007669"/>
    <property type="project" value="UniProtKB-SubCell"/>
</dbReference>
<reference evidence="18 19" key="1">
    <citation type="journal article" date="2006" name="Science">
        <title>The genome of black cottonwood, Populus trichocarpa (Torr. &amp; Gray).</title>
        <authorList>
            <person name="Tuskan G.A."/>
            <person name="Difazio S."/>
            <person name="Jansson S."/>
            <person name="Bohlmann J."/>
            <person name="Grigoriev I."/>
            <person name="Hellsten U."/>
            <person name="Putnam N."/>
            <person name="Ralph S."/>
            <person name="Rombauts S."/>
            <person name="Salamov A."/>
            <person name="Schein J."/>
            <person name="Sterck L."/>
            <person name="Aerts A."/>
            <person name="Bhalerao R.R."/>
            <person name="Bhalerao R.P."/>
            <person name="Blaudez D."/>
            <person name="Boerjan W."/>
            <person name="Brun A."/>
            <person name="Brunner A."/>
            <person name="Busov V."/>
            <person name="Campbell M."/>
            <person name="Carlson J."/>
            <person name="Chalot M."/>
            <person name="Chapman J."/>
            <person name="Chen G.L."/>
            <person name="Cooper D."/>
            <person name="Coutinho P.M."/>
            <person name="Couturier J."/>
            <person name="Covert S."/>
            <person name="Cronk Q."/>
            <person name="Cunningham R."/>
            <person name="Davis J."/>
            <person name="Degroeve S."/>
            <person name="Dejardin A."/>
            <person name="Depamphilis C."/>
            <person name="Detter J."/>
            <person name="Dirks B."/>
            <person name="Dubchak I."/>
            <person name="Duplessis S."/>
            <person name="Ehlting J."/>
            <person name="Ellis B."/>
            <person name="Gendler K."/>
            <person name="Goodstein D."/>
            <person name="Gribskov M."/>
            <person name="Grimwood J."/>
            <person name="Groover A."/>
            <person name="Gunter L."/>
            <person name="Hamberger B."/>
            <person name="Heinze B."/>
            <person name="Helariutta Y."/>
            <person name="Henrissat B."/>
            <person name="Holligan D."/>
            <person name="Holt R."/>
            <person name="Huang W."/>
            <person name="Islam-Faridi N."/>
            <person name="Jones S."/>
            <person name="Jones-Rhoades M."/>
            <person name="Jorgensen R."/>
            <person name="Joshi C."/>
            <person name="Kangasjarvi J."/>
            <person name="Karlsson J."/>
            <person name="Kelleher C."/>
            <person name="Kirkpatrick R."/>
            <person name="Kirst M."/>
            <person name="Kohler A."/>
            <person name="Kalluri U."/>
            <person name="Larimer F."/>
            <person name="Leebens-Mack J."/>
            <person name="Leple J.C."/>
            <person name="Locascio P."/>
            <person name="Lou Y."/>
            <person name="Lucas S."/>
            <person name="Martin F."/>
            <person name="Montanini B."/>
            <person name="Napoli C."/>
            <person name="Nelson D.R."/>
            <person name="Nelson C."/>
            <person name="Nieminen K."/>
            <person name="Nilsson O."/>
            <person name="Pereda V."/>
            <person name="Peter G."/>
            <person name="Philippe R."/>
            <person name="Pilate G."/>
            <person name="Poliakov A."/>
            <person name="Razumovskaya J."/>
            <person name="Richardson P."/>
            <person name="Rinaldi C."/>
            <person name="Ritland K."/>
            <person name="Rouze P."/>
            <person name="Ryaboy D."/>
            <person name="Schmutz J."/>
            <person name="Schrader J."/>
            <person name="Segerman B."/>
            <person name="Shin H."/>
            <person name="Siddiqui A."/>
            <person name="Sterky F."/>
            <person name="Terry A."/>
            <person name="Tsai C.J."/>
            <person name="Uberbacher E."/>
            <person name="Unneberg P."/>
            <person name="Vahala J."/>
            <person name="Wall K."/>
            <person name="Wessler S."/>
            <person name="Yang G."/>
            <person name="Yin T."/>
            <person name="Douglas C."/>
            <person name="Marra M."/>
            <person name="Sandberg G."/>
            <person name="Van de Peer Y."/>
            <person name="Rokhsar D."/>
        </authorList>
    </citation>
    <scope>NUCLEOTIDE SEQUENCE [LARGE SCALE GENOMIC DNA]</scope>
    <source>
        <strain evidence="19">cv. Nisqually</strain>
    </source>
</reference>
<comment type="subcellular location">
    <subcellularLocation>
        <location evidence="1">Membrane</location>
        <topology evidence="1">Single-pass type I membrane protein</topology>
    </subcellularLocation>
</comment>
<evidence type="ECO:0000256" key="12">
    <source>
        <dbReference type="ARBA" id="ARBA00023180"/>
    </source>
</evidence>
<keyword evidence="9 15" id="KW-1133">Transmembrane helix</keyword>
<keyword evidence="11" id="KW-1015">Disulfide bond</keyword>
<evidence type="ECO:0000256" key="13">
    <source>
        <dbReference type="ARBA" id="ARBA00047558"/>
    </source>
</evidence>
<evidence type="ECO:0000256" key="10">
    <source>
        <dbReference type="ARBA" id="ARBA00023136"/>
    </source>
</evidence>
<dbReference type="GO" id="GO:0007166">
    <property type="term" value="P:cell surface receptor signaling pathway"/>
    <property type="evidence" value="ECO:0007669"/>
    <property type="project" value="InterPro"/>
</dbReference>
<evidence type="ECO:0000256" key="8">
    <source>
        <dbReference type="ARBA" id="ARBA00022840"/>
    </source>
</evidence>
<gene>
    <name evidence="18" type="ORF">POPTR_001G039200</name>
</gene>
<keyword evidence="12" id="KW-0325">Glycoprotein</keyword>
<evidence type="ECO:0000256" key="5">
    <source>
        <dbReference type="ARBA" id="ARBA00022729"/>
    </source>
</evidence>
<dbReference type="FunFam" id="1.10.510.10:FF:000084">
    <property type="entry name" value="Wall-associated receptor kinase 2"/>
    <property type="match status" value="1"/>
</dbReference>
<feature type="domain" description="Protein kinase" evidence="17">
    <location>
        <begin position="407"/>
        <end position="682"/>
    </location>
</feature>
<evidence type="ECO:0000259" key="17">
    <source>
        <dbReference type="PROSITE" id="PS50011"/>
    </source>
</evidence>
<keyword evidence="8" id="KW-0067">ATP-binding</keyword>
<keyword evidence="19" id="KW-1185">Reference proteome</keyword>
<keyword evidence="2" id="KW-0723">Serine/threonine-protein kinase</keyword>
<dbReference type="Gene3D" id="2.10.25.10">
    <property type="entry name" value="Laminin"/>
    <property type="match status" value="1"/>
</dbReference>
<dbReference type="InterPro" id="IPR008271">
    <property type="entry name" value="Ser/Thr_kinase_AS"/>
</dbReference>
<dbReference type="PROSITE" id="PS00108">
    <property type="entry name" value="PROTEIN_KINASE_ST"/>
    <property type="match status" value="1"/>
</dbReference>
<sequence length="740" mass="82625">MIPRSVSLNFFLLFLVREIATVSALIMAKPNCIDTCGNISIPFPFGIGTGCYMNDWFSVDCNKTTADSPSRAFLSRINMEFLGISLEDRVVRVNSPIISSGCAGRGANLAINMTRSPFAFSSSNRFAAMGCNNHALLTQIQPEIVGCTTSTCSANNLTSFSTEGKENCYCSGNNCCQTSIPSNLQVFNASLGPTEDPNDQGRNQCKLAFIVDGEWSLDNIKSPKAVQYMQHVPVILDWFVYGDDIPVENSDAKYCSPPVKLVSGRWGLRTVTLYSNSITCRCNQGYDGNPYLPDGCTDIDQCKIPGLNLCSGMTKCVNVPGLYKCELDKAKITFLILGAATGLLLLLVGIWRLYKLVKKRKNIELKKKFFKRNGGLLLQQQLSSSDGSIQKTKIFTSKELEKATDRFNDNRILGQGGQGTVYKGMLADGMIVAVKKSKMVDEEKLEEFINEVVILSQLNHRNVVKLLGCCLETEVPLLVYEFIPNGNLFEYIHDQKEEFEFSWEMRLRIATEVARALSYLHSAASIPVYHRDIKSTNIMLDEKFRAKVSDFGTSRSIAIDQTHLTTHVQGTFGYLDPEYFQSSQFTGKSDVYSFGVVLAELLSGQKPISYERPEDRRSLATHFILLMEENKIFDILDERLMGQDREEEVIAVANLARRCLNLNGRKRPTMREVAIELEQIRLSKGALHAPQSRKELENIRDEVPNVWEIAGPPTSVTIGDFRNGTAPSLDVQTLISHETW</sequence>
<comment type="catalytic activity">
    <reaction evidence="13">
        <text>L-seryl-[protein] + ATP = O-phospho-L-seryl-[protein] + ADP + H(+)</text>
        <dbReference type="Rhea" id="RHEA:17989"/>
        <dbReference type="Rhea" id="RHEA-COMP:9863"/>
        <dbReference type="Rhea" id="RHEA-COMP:11604"/>
        <dbReference type="ChEBI" id="CHEBI:15378"/>
        <dbReference type="ChEBI" id="CHEBI:29999"/>
        <dbReference type="ChEBI" id="CHEBI:30616"/>
        <dbReference type="ChEBI" id="CHEBI:83421"/>
        <dbReference type="ChEBI" id="CHEBI:456216"/>
    </reaction>
</comment>
<evidence type="ECO:0000256" key="1">
    <source>
        <dbReference type="ARBA" id="ARBA00004479"/>
    </source>
</evidence>
<keyword evidence="6" id="KW-0547">Nucleotide-binding</keyword>
<dbReference type="Proteomes" id="UP000006729">
    <property type="component" value="Chromosome 1"/>
</dbReference>
<organism evidence="18 19">
    <name type="scientific">Populus trichocarpa</name>
    <name type="common">Western balsam poplar</name>
    <name type="synonym">Populus balsamifera subsp. trichocarpa</name>
    <dbReference type="NCBI Taxonomy" id="3694"/>
    <lineage>
        <taxon>Eukaryota</taxon>
        <taxon>Viridiplantae</taxon>
        <taxon>Streptophyta</taxon>
        <taxon>Embryophyta</taxon>
        <taxon>Tracheophyta</taxon>
        <taxon>Spermatophyta</taxon>
        <taxon>Magnoliopsida</taxon>
        <taxon>eudicotyledons</taxon>
        <taxon>Gunneridae</taxon>
        <taxon>Pentapetalae</taxon>
        <taxon>rosids</taxon>
        <taxon>fabids</taxon>
        <taxon>Malpighiales</taxon>
        <taxon>Salicaceae</taxon>
        <taxon>Saliceae</taxon>
        <taxon>Populus</taxon>
    </lineage>
</organism>
<dbReference type="EMBL" id="CM009290">
    <property type="protein sequence ID" value="PNT52572.2"/>
    <property type="molecule type" value="Genomic_DNA"/>
</dbReference>
<dbReference type="Gene3D" id="3.30.200.20">
    <property type="entry name" value="Phosphorylase Kinase, domain 1"/>
    <property type="match status" value="1"/>
</dbReference>
<dbReference type="InterPro" id="IPR000719">
    <property type="entry name" value="Prot_kinase_dom"/>
</dbReference>
<dbReference type="GO" id="GO:0005524">
    <property type="term" value="F:ATP binding"/>
    <property type="evidence" value="ECO:0007669"/>
    <property type="project" value="UniProtKB-KW"/>
</dbReference>
<dbReference type="InterPro" id="IPR011009">
    <property type="entry name" value="Kinase-like_dom_sf"/>
</dbReference>
<feature type="signal peptide" evidence="16">
    <location>
        <begin position="1"/>
        <end position="24"/>
    </location>
</feature>
<dbReference type="InterPro" id="IPR025287">
    <property type="entry name" value="WAK_GUB"/>
</dbReference>
<dbReference type="AlphaFoldDB" id="A0A2K2BS37"/>
<dbReference type="Gene3D" id="1.10.510.10">
    <property type="entry name" value="Transferase(Phosphotransferase) domain 1"/>
    <property type="match status" value="1"/>
</dbReference>
<dbReference type="CDD" id="cd14066">
    <property type="entry name" value="STKc_IRAK"/>
    <property type="match status" value="1"/>
</dbReference>
<evidence type="ECO:0000256" key="6">
    <source>
        <dbReference type="ARBA" id="ARBA00022741"/>
    </source>
</evidence>
<protein>
    <recommendedName>
        <fullName evidence="17">Protein kinase domain-containing protein</fullName>
    </recommendedName>
</protein>
<evidence type="ECO:0000256" key="2">
    <source>
        <dbReference type="ARBA" id="ARBA00022527"/>
    </source>
</evidence>
<evidence type="ECO:0000256" key="11">
    <source>
        <dbReference type="ARBA" id="ARBA00023157"/>
    </source>
</evidence>
<dbReference type="SMART" id="SM00220">
    <property type="entry name" value="S_TKc"/>
    <property type="match status" value="1"/>
</dbReference>
<keyword evidence="4 15" id="KW-0812">Transmembrane</keyword>
<evidence type="ECO:0000313" key="19">
    <source>
        <dbReference type="Proteomes" id="UP000006729"/>
    </source>
</evidence>
<evidence type="ECO:0000313" key="18">
    <source>
        <dbReference type="EMBL" id="PNT52572.2"/>
    </source>
</evidence>
<dbReference type="InterPro" id="IPR045274">
    <property type="entry name" value="WAK-like"/>
</dbReference>
<dbReference type="PROSITE" id="PS01187">
    <property type="entry name" value="EGF_CA"/>
    <property type="match status" value="1"/>
</dbReference>
<dbReference type="Pfam" id="PF08488">
    <property type="entry name" value="WAK"/>
    <property type="match status" value="1"/>
</dbReference>
<dbReference type="GO" id="GO:0030247">
    <property type="term" value="F:polysaccharide binding"/>
    <property type="evidence" value="ECO:0007669"/>
    <property type="project" value="InterPro"/>
</dbReference>
<accession>A0A2K2BS37</accession>
<keyword evidence="5 16" id="KW-0732">Signal</keyword>
<dbReference type="InterPro" id="IPR018097">
    <property type="entry name" value="EGF_Ca-bd_CS"/>
</dbReference>
<keyword evidence="7" id="KW-0418">Kinase</keyword>
<feature type="chain" id="PRO_5017949154" description="Protein kinase domain-containing protein" evidence="16">
    <location>
        <begin position="25"/>
        <end position="740"/>
    </location>
</feature>
<evidence type="ECO:0000256" key="7">
    <source>
        <dbReference type="ARBA" id="ARBA00022777"/>
    </source>
</evidence>
<evidence type="ECO:0000256" key="3">
    <source>
        <dbReference type="ARBA" id="ARBA00022679"/>
    </source>
</evidence>
<dbReference type="PANTHER" id="PTHR27005:SF280">
    <property type="entry name" value="WALL-ASSOCIATED RECEPTOR KINASE-LIKE 8"/>
    <property type="match status" value="1"/>
</dbReference>